<dbReference type="PROSITE" id="PS00107">
    <property type="entry name" value="PROTEIN_KINASE_ATP"/>
    <property type="match status" value="1"/>
</dbReference>
<evidence type="ECO:0000259" key="7">
    <source>
        <dbReference type="PROSITE" id="PS50011"/>
    </source>
</evidence>
<evidence type="ECO:0000256" key="1">
    <source>
        <dbReference type="ARBA" id="ARBA00022679"/>
    </source>
</evidence>
<dbReference type="PANTHER" id="PTHR43289:SF34">
    <property type="entry name" value="SERINE_THREONINE-PROTEIN KINASE YBDM-RELATED"/>
    <property type="match status" value="1"/>
</dbReference>
<proteinExistence type="predicted"/>
<dbReference type="RefSeq" id="WP_149233564.1">
    <property type="nucleotide sequence ID" value="NZ_JALJXJ010000001.1"/>
</dbReference>
<keyword evidence="9" id="KW-1185">Reference proteome</keyword>
<dbReference type="EMBL" id="VTTN01000011">
    <property type="protein sequence ID" value="KAA0593459.1"/>
    <property type="molecule type" value="Genomic_DNA"/>
</dbReference>
<dbReference type="AlphaFoldDB" id="A0A5A9GJP4"/>
<evidence type="ECO:0000256" key="5">
    <source>
        <dbReference type="PROSITE-ProRule" id="PRU10141"/>
    </source>
</evidence>
<dbReference type="SMART" id="SM00220">
    <property type="entry name" value="S_TKc"/>
    <property type="match status" value="1"/>
</dbReference>
<evidence type="ECO:0000313" key="9">
    <source>
        <dbReference type="Proteomes" id="UP000324927"/>
    </source>
</evidence>
<dbReference type="OrthoDB" id="7351144at2"/>
<dbReference type="PANTHER" id="PTHR43289">
    <property type="entry name" value="MITOGEN-ACTIVATED PROTEIN KINASE KINASE KINASE 20-RELATED"/>
    <property type="match status" value="1"/>
</dbReference>
<dbReference type="InterPro" id="IPR008266">
    <property type="entry name" value="Tyr_kinase_AS"/>
</dbReference>
<dbReference type="Pfam" id="PF00069">
    <property type="entry name" value="Pkinase"/>
    <property type="match status" value="1"/>
</dbReference>
<feature type="domain" description="Protein kinase" evidence="7">
    <location>
        <begin position="614"/>
        <end position="885"/>
    </location>
</feature>
<dbReference type="InterPro" id="IPR017441">
    <property type="entry name" value="Protein_kinase_ATP_BS"/>
</dbReference>
<keyword evidence="2 5" id="KW-0547">Nucleotide-binding</keyword>
<dbReference type="Proteomes" id="UP000324927">
    <property type="component" value="Unassembled WGS sequence"/>
</dbReference>
<gene>
    <name evidence="8" type="ORF">FZ942_23725</name>
</gene>
<dbReference type="GO" id="GO:0005524">
    <property type="term" value="F:ATP binding"/>
    <property type="evidence" value="ECO:0007669"/>
    <property type="project" value="UniProtKB-UniRule"/>
</dbReference>
<dbReference type="SUPFAM" id="SSF56112">
    <property type="entry name" value="Protein kinase-like (PK-like)"/>
    <property type="match status" value="1"/>
</dbReference>
<dbReference type="Gene3D" id="1.10.510.10">
    <property type="entry name" value="Transferase(Phosphotransferase) domain 1"/>
    <property type="match status" value="1"/>
</dbReference>
<reference evidence="8 9" key="1">
    <citation type="submission" date="2019-08" db="EMBL/GenBank/DDBJ databases">
        <authorList>
            <person name="Grouzdev D."/>
            <person name="Tikhonova E."/>
            <person name="Kravchenko I."/>
        </authorList>
    </citation>
    <scope>NUCLEOTIDE SEQUENCE [LARGE SCALE GENOMIC DNA]</scope>
    <source>
        <strain evidence="8 9">59b</strain>
    </source>
</reference>
<sequence>MSIPQLSRATPTPQAAINTLDEAELCGALPDYHALSARLVIGAVMRSFLDPLLLTPTELIHLAKPLKSCLDQGSLIEAAITRIATIQARAPGQDLQVRRRAIRAAVDESWAKARVAQVAFAAMPRGRMPVDWLLSQGAKSPTGDADYDLRVATSLELVDLKNWNGKLDRLLELHQWDRDERLAAAVDGVIGDILASTAAGAELFGANLLPGTLLSTLCDLLFGRIGMDAIGPNRVGVLNALFRQGKLPQAKAAVLDRIRRQLKGPQPLGRGAFDQEAEMLKTLVGHLLTRDGLVGGAAMADALTVRYSRRLEQGGASAYRRSIVGLGEGQSDLICRIHYLIRVAAVPAAERHADEILASLEAAVCNELLIENMLVQTPDTALLERDFARALAGIRSAPLPAGACERIAARAERAVDDYVKTGQLAVRLRQVEPVLRRRTIRLAEVACSGLIREDGALPLMRQHILEIVRQPQFQAELAQPESEVAQAEVRRLLELLDRLRQMATAPAPPPVLPAVSPAAMQPTVDVASLPPQATPPKGMPRDNRGAETILHPVSRQPAGSAGSKPVSVVTACLCPSCYATLGEAGACAACGFPAKSENRPGVHLVPGTLLHGRYRSGRVLGQGGFGATYLGWDDRLRVKVAIKEYYPANLIARVPNAAAVSPFSDEHAETFAAGLEKFLEEARTLARLRDVREIVGVQDFFEENGTAYLVMELLEGRTMKKYLTDCGGRIDVKRTLSVVMPIAKALQVIHDQGLIHRDISPDNIFLTNGGDRKLLDFGAARQTARPGAGMTVILKPGYAPPEQYSNEGRQGPWSDVYALCATIYLALTGRTPPDATARFMNDKVPKPSELGVALSPGFEKVLLSGLAMRWQDRPQSMKDLLRAMTNALSGG</sequence>
<feature type="region of interest" description="Disordered" evidence="6">
    <location>
        <begin position="526"/>
        <end position="545"/>
    </location>
</feature>
<dbReference type="Gene3D" id="3.30.200.20">
    <property type="entry name" value="Phosphorylase Kinase, domain 1"/>
    <property type="match status" value="1"/>
</dbReference>
<name>A0A5A9GJP4_AZOLI</name>
<feature type="binding site" evidence="5">
    <location>
        <position position="643"/>
    </location>
    <ligand>
        <name>ATP</name>
        <dbReference type="ChEBI" id="CHEBI:30616"/>
    </ligand>
</feature>
<evidence type="ECO:0000256" key="2">
    <source>
        <dbReference type="ARBA" id="ARBA00022741"/>
    </source>
</evidence>
<accession>A0A5A9GJP4</accession>
<dbReference type="InterPro" id="IPR011009">
    <property type="entry name" value="Kinase-like_dom_sf"/>
</dbReference>
<keyword evidence="1" id="KW-0808">Transferase</keyword>
<keyword evidence="8" id="KW-0723">Serine/threonine-protein kinase</keyword>
<keyword evidence="4 5" id="KW-0067">ATP-binding</keyword>
<evidence type="ECO:0000256" key="6">
    <source>
        <dbReference type="SAM" id="MobiDB-lite"/>
    </source>
</evidence>
<dbReference type="PROSITE" id="PS00109">
    <property type="entry name" value="PROTEIN_KINASE_TYR"/>
    <property type="match status" value="1"/>
</dbReference>
<evidence type="ECO:0000256" key="4">
    <source>
        <dbReference type="ARBA" id="ARBA00022840"/>
    </source>
</evidence>
<comment type="caution">
    <text evidence="8">The sequence shown here is derived from an EMBL/GenBank/DDBJ whole genome shotgun (WGS) entry which is preliminary data.</text>
</comment>
<keyword evidence="3 8" id="KW-0418">Kinase</keyword>
<organism evidence="8 9">
    <name type="scientific">Azospirillum lipoferum</name>
    <dbReference type="NCBI Taxonomy" id="193"/>
    <lineage>
        <taxon>Bacteria</taxon>
        <taxon>Pseudomonadati</taxon>
        <taxon>Pseudomonadota</taxon>
        <taxon>Alphaproteobacteria</taxon>
        <taxon>Rhodospirillales</taxon>
        <taxon>Azospirillaceae</taxon>
        <taxon>Azospirillum</taxon>
    </lineage>
</organism>
<dbReference type="PROSITE" id="PS50011">
    <property type="entry name" value="PROTEIN_KINASE_DOM"/>
    <property type="match status" value="1"/>
</dbReference>
<dbReference type="InterPro" id="IPR000719">
    <property type="entry name" value="Prot_kinase_dom"/>
</dbReference>
<dbReference type="GO" id="GO:0004674">
    <property type="term" value="F:protein serine/threonine kinase activity"/>
    <property type="evidence" value="ECO:0007669"/>
    <property type="project" value="UniProtKB-KW"/>
</dbReference>
<protein>
    <submittedName>
        <fullName evidence="8">Serine/threonine protein kinase</fullName>
    </submittedName>
</protein>
<evidence type="ECO:0000313" key="8">
    <source>
        <dbReference type="EMBL" id="KAA0593459.1"/>
    </source>
</evidence>
<evidence type="ECO:0000256" key="3">
    <source>
        <dbReference type="ARBA" id="ARBA00022777"/>
    </source>
</evidence>
<dbReference type="CDD" id="cd14014">
    <property type="entry name" value="STKc_PknB_like"/>
    <property type="match status" value="1"/>
</dbReference>